<accession>A0ABU3MZ45</accession>
<dbReference type="SUPFAM" id="SSF54427">
    <property type="entry name" value="NTF2-like"/>
    <property type="match status" value="1"/>
</dbReference>
<feature type="signal peptide" evidence="1">
    <location>
        <begin position="1"/>
        <end position="19"/>
    </location>
</feature>
<dbReference type="EMBL" id="JALMLT010000001">
    <property type="protein sequence ID" value="MDT8757570.1"/>
    <property type="molecule type" value="Genomic_DNA"/>
</dbReference>
<sequence length="168" mass="17603">MKLVVATTLALLAPLPGLAQTTPVAPIVKGTALPPPGTEEAAVLAPINALFAALARRDGAAMAGTLYGDGGITVAVDRPDGTKGIRQQKFADWTAGIKPGPERYEERMPAPAIEIDGDLAMVWGDYVFLLDGKLSHCGVDHFSLVRVDGQWKIAGLAWTSRTTGCPAQ</sequence>
<protein>
    <submittedName>
        <fullName evidence="2">Nuclear transport factor 2 family protein</fullName>
    </submittedName>
</protein>
<dbReference type="InterPro" id="IPR039437">
    <property type="entry name" value="FrzH/put_lumazine-bd"/>
</dbReference>
<name>A0ABU3MZ45_9SPHN</name>
<dbReference type="Pfam" id="PF12893">
    <property type="entry name" value="Lumazine_bd_2"/>
    <property type="match status" value="1"/>
</dbReference>
<evidence type="ECO:0000256" key="1">
    <source>
        <dbReference type="SAM" id="SignalP"/>
    </source>
</evidence>
<dbReference type="InterPro" id="IPR032710">
    <property type="entry name" value="NTF2-like_dom_sf"/>
</dbReference>
<comment type="caution">
    <text evidence="2">The sequence shown here is derived from an EMBL/GenBank/DDBJ whole genome shotgun (WGS) entry which is preliminary data.</text>
</comment>
<evidence type="ECO:0000313" key="2">
    <source>
        <dbReference type="EMBL" id="MDT8757570.1"/>
    </source>
</evidence>
<keyword evidence="1" id="KW-0732">Signal</keyword>
<organism evidence="2">
    <name type="scientific">Sphingomonas psychrotolerans</name>
    <dbReference type="NCBI Taxonomy" id="1327635"/>
    <lineage>
        <taxon>Bacteria</taxon>
        <taxon>Pseudomonadati</taxon>
        <taxon>Pseudomonadota</taxon>
        <taxon>Alphaproteobacteria</taxon>
        <taxon>Sphingomonadales</taxon>
        <taxon>Sphingomonadaceae</taxon>
        <taxon>Sphingomonas</taxon>
    </lineage>
</organism>
<reference evidence="2" key="1">
    <citation type="submission" date="2022-04" db="EMBL/GenBank/DDBJ databases">
        <title>Tomato heritable bacteria conferring resistance against bacterial wilt.</title>
        <authorList>
            <person name="Yin J."/>
        </authorList>
    </citation>
    <scope>NUCLEOTIDE SEQUENCE</scope>
    <source>
        <strain evidence="2">Cra20</strain>
    </source>
</reference>
<proteinExistence type="predicted"/>
<gene>
    <name evidence="2" type="ORF">MZO42_02565</name>
</gene>
<feature type="chain" id="PRO_5046315137" evidence="1">
    <location>
        <begin position="20"/>
        <end position="168"/>
    </location>
</feature>
<dbReference type="Gene3D" id="3.10.450.50">
    <property type="match status" value="1"/>
</dbReference>